<name>A0A1J5TJ71_9ARCH</name>
<dbReference type="Proteomes" id="UP000183080">
    <property type="component" value="Unassembled WGS sequence"/>
</dbReference>
<feature type="domain" description="Glycosyl transferase family 1" evidence="1">
    <location>
        <begin position="194"/>
        <end position="349"/>
    </location>
</feature>
<dbReference type="InterPro" id="IPR050194">
    <property type="entry name" value="Glycosyltransferase_grp1"/>
</dbReference>
<comment type="caution">
    <text evidence="3">The sequence shown here is derived from an EMBL/GenBank/DDBJ whole genome shotgun (WGS) entry which is preliminary data.</text>
</comment>
<dbReference type="InterPro" id="IPR001296">
    <property type="entry name" value="Glyco_trans_1"/>
</dbReference>
<dbReference type="PANTHER" id="PTHR45947">
    <property type="entry name" value="SULFOQUINOVOSYL TRANSFERASE SQD2"/>
    <property type="match status" value="1"/>
</dbReference>
<reference evidence="3 4" key="1">
    <citation type="submission" date="2016-08" db="EMBL/GenBank/DDBJ databases">
        <title>New Insights into Marine Group III Euryarchaeota, from dark to light.</title>
        <authorList>
            <person name="Haro-Moreno J.M."/>
            <person name="Rodriguez-Valera F."/>
            <person name="Lopez-Garcia P."/>
            <person name="Moreira D."/>
            <person name="Martin-Cuadrado A.B."/>
        </authorList>
    </citation>
    <scope>NUCLEOTIDE SEQUENCE [LARGE SCALE GENOMIC DNA]</scope>
    <source>
        <strain evidence="3">CG-Epi1</strain>
    </source>
</reference>
<protein>
    <recommendedName>
        <fullName evidence="5">Glycosyl transferase family 1</fullName>
    </recommendedName>
</protein>
<evidence type="ECO:0000259" key="1">
    <source>
        <dbReference type="Pfam" id="PF00534"/>
    </source>
</evidence>
<dbReference type="Pfam" id="PF13439">
    <property type="entry name" value="Glyco_transf_4"/>
    <property type="match status" value="1"/>
</dbReference>
<dbReference type="InterPro" id="IPR028098">
    <property type="entry name" value="Glyco_trans_4-like_N"/>
</dbReference>
<dbReference type="AlphaFoldDB" id="A0A1J5TJ71"/>
<organism evidence="3 4">
    <name type="scientific">Marine Group III euryarchaeote CG-Epi1</name>
    <dbReference type="NCBI Taxonomy" id="1888995"/>
    <lineage>
        <taxon>Archaea</taxon>
        <taxon>Methanobacteriati</taxon>
        <taxon>Thermoplasmatota</taxon>
        <taxon>Thermoplasmata</taxon>
        <taxon>Candidatus Thermoprofundales</taxon>
    </lineage>
</organism>
<dbReference type="STRING" id="1888995.BD935_03630"/>
<feature type="domain" description="Glycosyltransferase subfamily 4-like N-terminal" evidence="2">
    <location>
        <begin position="14"/>
        <end position="177"/>
    </location>
</feature>
<dbReference type="SUPFAM" id="SSF53756">
    <property type="entry name" value="UDP-Glycosyltransferase/glycogen phosphorylase"/>
    <property type="match status" value="1"/>
</dbReference>
<dbReference type="CDD" id="cd03801">
    <property type="entry name" value="GT4_PimA-like"/>
    <property type="match status" value="1"/>
</dbReference>
<dbReference type="PANTHER" id="PTHR45947:SF3">
    <property type="entry name" value="SULFOQUINOVOSYL TRANSFERASE SQD2"/>
    <property type="match status" value="1"/>
</dbReference>
<dbReference type="EMBL" id="MIZA01000003">
    <property type="protein sequence ID" value="OIR21017.1"/>
    <property type="molecule type" value="Genomic_DNA"/>
</dbReference>
<sequence>MHILQVTPYFFPHFGGVESHVLGLSENLIKLGHEVEVVTSRYSRMPETENLNGIKITRLPQWINMYNTPVVTSIRQFVRRTHADIVHIHSPPPFTERFAAKGAKDAGKPFVVTHHCDLELKGFFGNTVVNFYQKYLGDYPLREANRVISTTDSYATTSRTLWDIDVTVIPNAVDISRFNIHNDGKIIRDKYSCQDEPLGLFVGRLVPHKGIGILIRSLTYTKRGKLLIVGDGPYKKWLVNLVKKLDLKDRVIFVGPVDDYWLPSYYSATDAVILPSTSRLEAFGIVGLEGMASGKPLILSDIPGVRDVISEKEGYIVEPLDPSAIAAALEKIWNAPEMAREMGKRGRERVEKLFSWEKVSRDIESIFTEILTK</sequence>
<dbReference type="Pfam" id="PF00534">
    <property type="entry name" value="Glycos_transf_1"/>
    <property type="match status" value="1"/>
</dbReference>
<evidence type="ECO:0000313" key="3">
    <source>
        <dbReference type="EMBL" id="OIR21017.1"/>
    </source>
</evidence>
<gene>
    <name evidence="3" type="ORF">BD935_03630</name>
</gene>
<evidence type="ECO:0008006" key="5">
    <source>
        <dbReference type="Google" id="ProtNLM"/>
    </source>
</evidence>
<dbReference type="Gene3D" id="3.40.50.2000">
    <property type="entry name" value="Glycogen Phosphorylase B"/>
    <property type="match status" value="2"/>
</dbReference>
<evidence type="ECO:0000259" key="2">
    <source>
        <dbReference type="Pfam" id="PF13439"/>
    </source>
</evidence>
<proteinExistence type="predicted"/>
<dbReference type="GO" id="GO:0016757">
    <property type="term" value="F:glycosyltransferase activity"/>
    <property type="evidence" value="ECO:0007669"/>
    <property type="project" value="InterPro"/>
</dbReference>
<accession>A0A1J5TJ71</accession>
<evidence type="ECO:0000313" key="4">
    <source>
        <dbReference type="Proteomes" id="UP000183080"/>
    </source>
</evidence>